<evidence type="ECO:0000313" key="2">
    <source>
        <dbReference type="EMBL" id="SIS59697.1"/>
    </source>
</evidence>
<name>A0A1N7KDK8_9RHOB</name>
<sequence length="161" mass="16847">MKAVLANLPDELSGTVTEALAQIGVEGVSAETAPAAPLWIFYAPDAETAKAELARIAPPPAAKVGQDLRAQVLAIWLMPAGSATTLAGVLQAEALAHAPDLRLNALHMGSRRPEPAPWQSAWEPSQPHPAQLERAESLAQALSFLSVATSVMGQILHLNSP</sequence>
<gene>
    <name evidence="2" type="ORF">SAMN05421580_102362</name>
</gene>
<reference evidence="3" key="1">
    <citation type="submission" date="2017-01" db="EMBL/GenBank/DDBJ databases">
        <authorList>
            <person name="Varghese N."/>
            <person name="Submissions S."/>
        </authorList>
    </citation>
    <scope>NUCLEOTIDE SEQUENCE [LARGE SCALE GENOMIC DNA]</scope>
    <source>
        <strain evidence="3">DSM 19945</strain>
    </source>
</reference>
<dbReference type="EMBL" id="FTOG01000002">
    <property type="protein sequence ID" value="SIS59697.1"/>
    <property type="molecule type" value="Genomic_DNA"/>
</dbReference>
<dbReference type="RefSeq" id="WP_076483924.1">
    <property type="nucleotide sequence ID" value="NZ_FTOG01000002.1"/>
</dbReference>
<protein>
    <submittedName>
        <fullName evidence="2">Uncharacterized protein</fullName>
    </submittedName>
</protein>
<dbReference type="AlphaFoldDB" id="A0A1N7KDK8"/>
<proteinExistence type="predicted"/>
<organism evidence="2 3">
    <name type="scientific">Rhodobacter aestuarii</name>
    <dbReference type="NCBI Taxonomy" id="453582"/>
    <lineage>
        <taxon>Bacteria</taxon>
        <taxon>Pseudomonadati</taxon>
        <taxon>Pseudomonadota</taxon>
        <taxon>Alphaproteobacteria</taxon>
        <taxon>Rhodobacterales</taxon>
        <taxon>Rhodobacter group</taxon>
        <taxon>Rhodobacter</taxon>
    </lineage>
</organism>
<accession>A0A1N7KDK8</accession>
<dbReference type="Proteomes" id="UP000186221">
    <property type="component" value="Unassembled WGS sequence"/>
</dbReference>
<evidence type="ECO:0000313" key="3">
    <source>
        <dbReference type="Proteomes" id="UP000186221"/>
    </source>
</evidence>
<keyword evidence="3" id="KW-1185">Reference proteome</keyword>
<feature type="region of interest" description="Disordered" evidence="1">
    <location>
        <begin position="109"/>
        <end position="128"/>
    </location>
</feature>
<dbReference type="STRING" id="453582.SAMN05421580_102362"/>
<evidence type="ECO:0000256" key="1">
    <source>
        <dbReference type="SAM" id="MobiDB-lite"/>
    </source>
</evidence>